<reference evidence="2" key="1">
    <citation type="submission" date="2020-07" db="EMBL/GenBank/DDBJ databases">
        <title>Draft genome sequence of Lactobacillus helveticus strain H-8.</title>
        <authorList>
            <person name="Endo A."/>
            <person name="Maeno S."/>
            <person name="Kido Y."/>
        </authorList>
    </citation>
    <scope>NUCLEOTIDE SEQUENCE</scope>
    <source>
        <strain evidence="2">H-8</strain>
    </source>
</reference>
<feature type="transmembrane region" description="Helical" evidence="1">
    <location>
        <begin position="20"/>
        <end position="40"/>
    </location>
</feature>
<keyword evidence="1" id="KW-0812">Transmembrane</keyword>
<proteinExistence type="predicted"/>
<dbReference type="AlphaFoldDB" id="A0A8H9KGA0"/>
<dbReference type="Proteomes" id="UP000618094">
    <property type="component" value="Unassembled WGS sequence"/>
</dbReference>
<comment type="caution">
    <text evidence="2">The sequence shown here is derived from an EMBL/GenBank/DDBJ whole genome shotgun (WGS) entry which is preliminary data.</text>
</comment>
<accession>A0A8H9KGA0</accession>
<name>A0A8H9KGA0_LACHE</name>
<keyword evidence="1" id="KW-0472">Membrane</keyword>
<gene>
    <name evidence="2" type="ORF">LHEH8_07460</name>
</gene>
<dbReference type="EMBL" id="BLYO01000153">
    <property type="protein sequence ID" value="GFO98990.1"/>
    <property type="molecule type" value="Genomic_DNA"/>
</dbReference>
<sequence length="69" mass="8402">MILKEFAAYTREFRRHWLEYLMLFLSLDLLNQFVIIPLYYNLCLAGGCDSIRILSKYNYDYYDAYGSFY</sequence>
<evidence type="ECO:0000313" key="2">
    <source>
        <dbReference type="EMBL" id="GFO98990.1"/>
    </source>
</evidence>
<evidence type="ECO:0000256" key="1">
    <source>
        <dbReference type="SAM" id="Phobius"/>
    </source>
</evidence>
<organism evidence="2 3">
    <name type="scientific">Lactobacillus helveticus</name>
    <name type="common">Lactobacillus suntoryeus</name>
    <dbReference type="NCBI Taxonomy" id="1587"/>
    <lineage>
        <taxon>Bacteria</taxon>
        <taxon>Bacillati</taxon>
        <taxon>Bacillota</taxon>
        <taxon>Bacilli</taxon>
        <taxon>Lactobacillales</taxon>
        <taxon>Lactobacillaceae</taxon>
        <taxon>Lactobacillus</taxon>
    </lineage>
</organism>
<evidence type="ECO:0000313" key="3">
    <source>
        <dbReference type="Proteomes" id="UP000618094"/>
    </source>
</evidence>
<protein>
    <submittedName>
        <fullName evidence="2">Uncharacterized protein</fullName>
    </submittedName>
</protein>
<keyword evidence="1" id="KW-1133">Transmembrane helix</keyword>